<proteinExistence type="predicted"/>
<comment type="caution">
    <text evidence="1">The sequence shown here is derived from an EMBL/GenBank/DDBJ whole genome shotgun (WGS) entry which is preliminary data.</text>
</comment>
<organism evidence="1 2">
    <name type="scientific">Trifolium medium</name>
    <dbReference type="NCBI Taxonomy" id="97028"/>
    <lineage>
        <taxon>Eukaryota</taxon>
        <taxon>Viridiplantae</taxon>
        <taxon>Streptophyta</taxon>
        <taxon>Embryophyta</taxon>
        <taxon>Tracheophyta</taxon>
        <taxon>Spermatophyta</taxon>
        <taxon>Magnoliopsida</taxon>
        <taxon>eudicotyledons</taxon>
        <taxon>Gunneridae</taxon>
        <taxon>Pentapetalae</taxon>
        <taxon>rosids</taxon>
        <taxon>fabids</taxon>
        <taxon>Fabales</taxon>
        <taxon>Fabaceae</taxon>
        <taxon>Papilionoideae</taxon>
        <taxon>50 kb inversion clade</taxon>
        <taxon>NPAAA clade</taxon>
        <taxon>Hologalegina</taxon>
        <taxon>IRL clade</taxon>
        <taxon>Trifolieae</taxon>
        <taxon>Trifolium</taxon>
    </lineage>
</organism>
<dbReference type="Proteomes" id="UP000265520">
    <property type="component" value="Unassembled WGS sequence"/>
</dbReference>
<feature type="non-terminal residue" evidence="1">
    <location>
        <position position="31"/>
    </location>
</feature>
<accession>A0A392RNE4</accession>
<protein>
    <submittedName>
        <fullName evidence="1">Uncharacterized protein</fullName>
    </submittedName>
</protein>
<name>A0A392RNE4_9FABA</name>
<evidence type="ECO:0000313" key="2">
    <source>
        <dbReference type="Proteomes" id="UP000265520"/>
    </source>
</evidence>
<reference evidence="1 2" key="1">
    <citation type="journal article" date="2018" name="Front. Plant Sci.">
        <title>Red Clover (Trifolium pratense) and Zigzag Clover (T. medium) - A Picture of Genomic Similarities and Differences.</title>
        <authorList>
            <person name="Dluhosova J."/>
            <person name="Istvanek J."/>
            <person name="Nedelnik J."/>
            <person name="Repkova J."/>
        </authorList>
    </citation>
    <scope>NUCLEOTIDE SEQUENCE [LARGE SCALE GENOMIC DNA]</scope>
    <source>
        <strain evidence="2">cv. 10/8</strain>
        <tissue evidence="1">Leaf</tissue>
    </source>
</reference>
<dbReference type="AlphaFoldDB" id="A0A392RNE4"/>
<keyword evidence="2" id="KW-1185">Reference proteome</keyword>
<dbReference type="EMBL" id="LXQA010248681">
    <property type="protein sequence ID" value="MCI37819.1"/>
    <property type="molecule type" value="Genomic_DNA"/>
</dbReference>
<sequence length="31" mass="3547">MCSPGVARIRQLLGFVLVPHRYLSPSEARRH</sequence>
<evidence type="ECO:0000313" key="1">
    <source>
        <dbReference type="EMBL" id="MCI37819.1"/>
    </source>
</evidence>